<gene>
    <name evidence="1" type="ORF">CEXT_38121</name>
</gene>
<dbReference type="EMBL" id="BPLR01003744">
    <property type="protein sequence ID" value="GIX88212.1"/>
    <property type="molecule type" value="Genomic_DNA"/>
</dbReference>
<organism evidence="1 2">
    <name type="scientific">Caerostris extrusa</name>
    <name type="common">Bark spider</name>
    <name type="synonym">Caerostris bankana</name>
    <dbReference type="NCBI Taxonomy" id="172846"/>
    <lineage>
        <taxon>Eukaryota</taxon>
        <taxon>Metazoa</taxon>
        <taxon>Ecdysozoa</taxon>
        <taxon>Arthropoda</taxon>
        <taxon>Chelicerata</taxon>
        <taxon>Arachnida</taxon>
        <taxon>Araneae</taxon>
        <taxon>Araneomorphae</taxon>
        <taxon>Entelegynae</taxon>
        <taxon>Araneoidea</taxon>
        <taxon>Araneidae</taxon>
        <taxon>Caerostris</taxon>
    </lineage>
</organism>
<proteinExistence type="predicted"/>
<protein>
    <submittedName>
        <fullName evidence="1">Uncharacterized protein</fullName>
    </submittedName>
</protein>
<reference evidence="1 2" key="1">
    <citation type="submission" date="2021-06" db="EMBL/GenBank/DDBJ databases">
        <title>Caerostris extrusa draft genome.</title>
        <authorList>
            <person name="Kono N."/>
            <person name="Arakawa K."/>
        </authorList>
    </citation>
    <scope>NUCLEOTIDE SEQUENCE [LARGE SCALE GENOMIC DNA]</scope>
</reference>
<keyword evidence="2" id="KW-1185">Reference proteome</keyword>
<name>A0AAV4NYS8_CAEEX</name>
<evidence type="ECO:0000313" key="2">
    <source>
        <dbReference type="Proteomes" id="UP001054945"/>
    </source>
</evidence>
<accession>A0AAV4NYS8</accession>
<dbReference type="Proteomes" id="UP001054945">
    <property type="component" value="Unassembled WGS sequence"/>
</dbReference>
<feature type="non-terminal residue" evidence="1">
    <location>
        <position position="1"/>
    </location>
</feature>
<sequence>CQLRKYSG</sequence>
<evidence type="ECO:0000313" key="1">
    <source>
        <dbReference type="EMBL" id="GIX88212.1"/>
    </source>
</evidence>
<comment type="caution">
    <text evidence="1">The sequence shown here is derived from an EMBL/GenBank/DDBJ whole genome shotgun (WGS) entry which is preliminary data.</text>
</comment>